<evidence type="ECO:0000256" key="1">
    <source>
        <dbReference type="ARBA" id="ARBA00006484"/>
    </source>
</evidence>
<dbReference type="RefSeq" id="XP_044567637.1">
    <property type="nucleotide sequence ID" value="XM_044701252.1"/>
</dbReference>
<reference evidence="5 6" key="1">
    <citation type="journal article" date="2019" name="Sci. Rep.">
        <title>Nanopore sequencing improves the draft genome of the human pathogenic amoeba Naegleria fowleri.</title>
        <authorList>
            <person name="Liechti N."/>
            <person name="Schurch N."/>
            <person name="Bruggmann R."/>
            <person name="Wittwer M."/>
        </authorList>
    </citation>
    <scope>NUCLEOTIDE SEQUENCE [LARGE SCALE GENOMIC DNA]</scope>
    <source>
        <strain evidence="5 6">ATCC 30894</strain>
    </source>
</reference>
<keyword evidence="6" id="KW-1185">Reference proteome</keyword>
<evidence type="ECO:0000256" key="3">
    <source>
        <dbReference type="ARBA" id="ARBA00023002"/>
    </source>
</evidence>
<keyword evidence="4" id="KW-0732">Signal</keyword>
<protein>
    <submittedName>
        <fullName evidence="5">Uncharacterized protein</fullName>
    </submittedName>
</protein>
<evidence type="ECO:0000313" key="6">
    <source>
        <dbReference type="Proteomes" id="UP000444721"/>
    </source>
</evidence>
<dbReference type="PRINTS" id="PR00081">
    <property type="entry name" value="GDHRDH"/>
</dbReference>
<dbReference type="Proteomes" id="UP000444721">
    <property type="component" value="Unassembled WGS sequence"/>
</dbReference>
<dbReference type="VEuPathDB" id="AmoebaDB:NfTy_015620"/>
<keyword evidence="3" id="KW-0560">Oxidoreductase</keyword>
<comment type="similarity">
    <text evidence="1">Belongs to the short-chain dehydrogenases/reductases (SDR) family.</text>
</comment>
<dbReference type="InterPro" id="IPR002347">
    <property type="entry name" value="SDR_fam"/>
</dbReference>
<comment type="caution">
    <text evidence="5">The sequence shown here is derived from an EMBL/GenBank/DDBJ whole genome shotgun (WGS) entry which is preliminary data.</text>
</comment>
<proteinExistence type="inferred from homology"/>
<dbReference type="GO" id="GO:0016491">
    <property type="term" value="F:oxidoreductase activity"/>
    <property type="evidence" value="ECO:0007669"/>
    <property type="project" value="UniProtKB-KW"/>
</dbReference>
<dbReference type="PANTHER" id="PTHR43391">
    <property type="entry name" value="RETINOL DEHYDROGENASE-RELATED"/>
    <property type="match status" value="1"/>
</dbReference>
<organism evidence="5 6">
    <name type="scientific">Naegleria fowleri</name>
    <name type="common">Brain eating amoeba</name>
    <dbReference type="NCBI Taxonomy" id="5763"/>
    <lineage>
        <taxon>Eukaryota</taxon>
        <taxon>Discoba</taxon>
        <taxon>Heterolobosea</taxon>
        <taxon>Tetramitia</taxon>
        <taxon>Eutetramitia</taxon>
        <taxon>Vahlkampfiidae</taxon>
        <taxon>Naegleria</taxon>
    </lineage>
</organism>
<dbReference type="EMBL" id="VFQX01000007">
    <property type="protein sequence ID" value="KAF0982924.1"/>
    <property type="molecule type" value="Genomic_DNA"/>
</dbReference>
<dbReference type="GeneID" id="68118118"/>
<keyword evidence="2" id="KW-0521">NADP</keyword>
<dbReference type="AlphaFoldDB" id="A0A6A5C8S6"/>
<evidence type="ECO:0000313" key="5">
    <source>
        <dbReference type="EMBL" id="KAF0982924.1"/>
    </source>
</evidence>
<dbReference type="InterPro" id="IPR036291">
    <property type="entry name" value="NAD(P)-bd_dom_sf"/>
</dbReference>
<evidence type="ECO:0000256" key="4">
    <source>
        <dbReference type="SAM" id="SignalP"/>
    </source>
</evidence>
<feature type="signal peptide" evidence="4">
    <location>
        <begin position="1"/>
        <end position="17"/>
    </location>
</feature>
<gene>
    <name evidence="5" type="ORF">FDP41_010903</name>
</gene>
<evidence type="ECO:0000256" key="2">
    <source>
        <dbReference type="ARBA" id="ARBA00022857"/>
    </source>
</evidence>
<name>A0A6A5C8S6_NAEFO</name>
<dbReference type="GO" id="GO:0005829">
    <property type="term" value="C:cytosol"/>
    <property type="evidence" value="ECO:0007669"/>
    <property type="project" value="TreeGrafter"/>
</dbReference>
<dbReference type="PANTHER" id="PTHR43391:SF14">
    <property type="entry name" value="DEHYDROGENASE_REDUCTASE SDR FAMILY PROTEIN 7-LIKE"/>
    <property type="match status" value="1"/>
</dbReference>
<feature type="chain" id="PRO_5025552333" evidence="4">
    <location>
        <begin position="18"/>
        <end position="324"/>
    </location>
</feature>
<dbReference type="OrthoDB" id="1274115at2759"/>
<dbReference type="OMA" id="CASIMAR"/>
<sequence length="324" mass="36859">MFLFILVLPLLIHVLLSGGLFYYRYLEFEKERKKVNSEEYLSRKHVVITGASSGIGEQLCKHYCQVGRKNKIVIAARNVDKLNELKESLLKEYSNRGHDILCLKIDVSVESDCKELIEKSLSFLDDRIDTIYLNAGRSSLQILSEAKDLEGHRALMNTNFYGCIAPTFYLLPHLRERQNSNCHICVVSSLAGLTGVCRRTAYSASKFALHGFYEALKLELMKEGIYGKKVTLSLVCPGFVKTAIHFNALGTKESTNVKRDLNEFMSVEECVERMVTNTEGANSQFLFIVPYTERLLIQYIRPWIPSLILDKIVLKKGDSVQLDQ</sequence>
<accession>A0A6A5C8S6</accession>
<dbReference type="Pfam" id="PF00106">
    <property type="entry name" value="adh_short"/>
    <property type="match status" value="1"/>
</dbReference>
<dbReference type="SUPFAM" id="SSF51735">
    <property type="entry name" value="NAD(P)-binding Rossmann-fold domains"/>
    <property type="match status" value="1"/>
</dbReference>
<dbReference type="Gene3D" id="3.40.50.720">
    <property type="entry name" value="NAD(P)-binding Rossmann-like Domain"/>
    <property type="match status" value="1"/>
</dbReference>
<dbReference type="VEuPathDB" id="AmoebaDB:FDP41_010903"/>
<dbReference type="VEuPathDB" id="AmoebaDB:NF0129770"/>